<dbReference type="RefSeq" id="WP_166933075.1">
    <property type="nucleotide sequence ID" value="NZ_BAAADD010000003.1"/>
</dbReference>
<sequence>MTIHTSVRLAWRVDAAPRSLDQHLKRFRDEVRAPVAALAARHPRLADLAVSFPALAVALTHAPDPAPLTALVVAGDPLAAIAEAARVPLWLKKLPPECFFGALPPLPDSPDFVRRIANHLPQHRVNAKAWLEAVALAAYWGNEDVAVWLAREVSRLKNRVRVLDRRQIRRIALWAWFSQEPGTRGAALIEKPFRPAMNMATAQRWARQWIETVDLHLNLGDGKLADVWLTPDHIDGYDFVPLATAADLVAEAQAMDNCLRTYGSDLAHNTSRLWSVRRDGQRIATLRLTRSRSEPLPNLYEIRLPRNVVAPAELWWAAHRWLARHDLRRVPDDCFPWDSAPLDVAMWRQIWRPWWLAKRRLPKTLPLTPTRHLLAWL</sequence>
<protein>
    <submittedName>
        <fullName evidence="1">Uncharacterized protein</fullName>
    </submittedName>
</protein>
<proteinExistence type="predicted"/>
<reference evidence="1 2" key="1">
    <citation type="journal article" date="2019" name="Int. J. Syst. Evol. Microbiol.">
        <title>The Global Catalogue of Microorganisms (GCM) 10K type strain sequencing project: providing services to taxonomists for standard genome sequencing and annotation.</title>
        <authorList>
            <consortium name="The Broad Institute Genomics Platform"/>
            <consortium name="The Broad Institute Genome Sequencing Center for Infectious Disease"/>
            <person name="Wu L."/>
            <person name="Ma J."/>
        </authorList>
    </citation>
    <scope>NUCLEOTIDE SEQUENCE [LARGE SCALE GENOMIC DNA]</scope>
    <source>
        <strain evidence="1 2">JCM 15089</strain>
    </source>
</reference>
<comment type="caution">
    <text evidence="1">The sequence shown here is derived from an EMBL/GenBank/DDBJ whole genome shotgun (WGS) entry which is preliminary data.</text>
</comment>
<accession>A0ABN1EHW2</accession>
<dbReference type="EMBL" id="BAAADD010000003">
    <property type="protein sequence ID" value="GAA0566923.1"/>
    <property type="molecule type" value="Genomic_DNA"/>
</dbReference>
<gene>
    <name evidence="1" type="ORF">GCM10008942_14280</name>
</gene>
<evidence type="ECO:0000313" key="1">
    <source>
        <dbReference type="EMBL" id="GAA0566923.1"/>
    </source>
</evidence>
<organism evidence="1 2">
    <name type="scientific">Rhizomicrobium electricum</name>
    <dbReference type="NCBI Taxonomy" id="480070"/>
    <lineage>
        <taxon>Bacteria</taxon>
        <taxon>Pseudomonadati</taxon>
        <taxon>Pseudomonadota</taxon>
        <taxon>Alphaproteobacteria</taxon>
        <taxon>Micropepsales</taxon>
        <taxon>Micropepsaceae</taxon>
        <taxon>Rhizomicrobium</taxon>
    </lineage>
</organism>
<name>A0ABN1EHW2_9PROT</name>
<keyword evidence="2" id="KW-1185">Reference proteome</keyword>
<evidence type="ECO:0000313" key="2">
    <source>
        <dbReference type="Proteomes" id="UP001499951"/>
    </source>
</evidence>
<dbReference type="Proteomes" id="UP001499951">
    <property type="component" value="Unassembled WGS sequence"/>
</dbReference>